<sequence>MLVIASNNIPRPNRCNIAGLSAICVAMMLTGGTATSQADPASPPPDPPAAAGPADSPAADPGANPWPDIRYYDRLDANDFALPGGVWFLSPTGLTCGIWGRGNFGCSGQIPGAPADVTHIGWINGDRDVHYDWSMAVRFPATQAQQPLPPRSFITHEGTTCAATPDSRIYCERGPMKLSVEPTRTWLSAPWTDLSWQVLGPTTSAPK</sequence>
<gene>
    <name evidence="2" type="ORF">MANY_26080</name>
</gene>
<protein>
    <submittedName>
        <fullName evidence="2">Uncharacterized protein</fullName>
    </submittedName>
</protein>
<name>A0A6N4WDL2_9MYCO</name>
<evidence type="ECO:0000313" key="3">
    <source>
        <dbReference type="Proteomes" id="UP000467249"/>
    </source>
</evidence>
<keyword evidence="3" id="KW-1185">Reference proteome</keyword>
<feature type="region of interest" description="Disordered" evidence="1">
    <location>
        <begin position="34"/>
        <end position="65"/>
    </location>
</feature>
<dbReference type="Proteomes" id="UP000467249">
    <property type="component" value="Chromosome"/>
</dbReference>
<feature type="compositionally biased region" description="Pro residues" evidence="1">
    <location>
        <begin position="41"/>
        <end position="50"/>
    </location>
</feature>
<dbReference type="KEGG" id="many:MANY_26080"/>
<organism evidence="2 3">
    <name type="scientific">Mycolicibacterium anyangense</name>
    <dbReference type="NCBI Taxonomy" id="1431246"/>
    <lineage>
        <taxon>Bacteria</taxon>
        <taxon>Bacillati</taxon>
        <taxon>Actinomycetota</taxon>
        <taxon>Actinomycetes</taxon>
        <taxon>Mycobacteriales</taxon>
        <taxon>Mycobacteriaceae</taxon>
        <taxon>Mycolicibacterium</taxon>
    </lineage>
</organism>
<accession>A0A6N4WDL2</accession>
<evidence type="ECO:0000313" key="2">
    <source>
        <dbReference type="EMBL" id="BBZ77271.1"/>
    </source>
</evidence>
<dbReference type="AlphaFoldDB" id="A0A6N4WDL2"/>
<dbReference type="EMBL" id="AP022620">
    <property type="protein sequence ID" value="BBZ77271.1"/>
    <property type="molecule type" value="Genomic_DNA"/>
</dbReference>
<feature type="compositionally biased region" description="Low complexity" evidence="1">
    <location>
        <begin position="51"/>
        <end position="63"/>
    </location>
</feature>
<proteinExistence type="predicted"/>
<reference evidence="2 3" key="1">
    <citation type="journal article" date="2019" name="Emerg. Microbes Infect.">
        <title>Comprehensive subspecies identification of 175 nontuberculous mycobacteria species based on 7547 genomic profiles.</title>
        <authorList>
            <person name="Matsumoto Y."/>
            <person name="Kinjo T."/>
            <person name="Motooka D."/>
            <person name="Nabeya D."/>
            <person name="Jung N."/>
            <person name="Uechi K."/>
            <person name="Horii T."/>
            <person name="Iida T."/>
            <person name="Fujita J."/>
            <person name="Nakamura S."/>
        </authorList>
    </citation>
    <scope>NUCLEOTIDE SEQUENCE [LARGE SCALE GENOMIC DNA]</scope>
    <source>
        <strain evidence="2 3">JCM 30275</strain>
    </source>
</reference>
<evidence type="ECO:0000256" key="1">
    <source>
        <dbReference type="SAM" id="MobiDB-lite"/>
    </source>
</evidence>